<feature type="transmembrane region" description="Helical" evidence="9">
    <location>
        <begin position="116"/>
        <end position="137"/>
    </location>
</feature>
<feature type="transmembrane region" description="Helical" evidence="9">
    <location>
        <begin position="18"/>
        <end position="35"/>
    </location>
</feature>
<dbReference type="Pfam" id="PF02518">
    <property type="entry name" value="HATPase_c"/>
    <property type="match status" value="1"/>
</dbReference>
<feature type="transmembrane region" description="Helical" evidence="9">
    <location>
        <begin position="93"/>
        <end position="110"/>
    </location>
</feature>
<keyword evidence="7" id="KW-0067">ATP-binding</keyword>
<dbReference type="Gene3D" id="3.30.565.10">
    <property type="entry name" value="Histidine kinase-like ATPase, C-terminal domain"/>
    <property type="match status" value="1"/>
</dbReference>
<keyword evidence="9" id="KW-0812">Transmembrane</keyword>
<dbReference type="HOGENOM" id="CLU_000445_20_1_11"/>
<comment type="catalytic activity">
    <reaction evidence="1">
        <text>ATP + protein L-histidine = ADP + protein N-phospho-L-histidine.</text>
        <dbReference type="EC" id="2.7.13.3"/>
    </reaction>
</comment>
<dbReference type="SMART" id="SM00387">
    <property type="entry name" value="HATPase_c"/>
    <property type="match status" value="1"/>
</dbReference>
<evidence type="ECO:0000256" key="7">
    <source>
        <dbReference type="ARBA" id="ARBA00022840"/>
    </source>
</evidence>
<dbReference type="eggNOG" id="COG4585">
    <property type="taxonomic scope" value="Bacteria"/>
</dbReference>
<accession>D3Q6S3</accession>
<evidence type="ECO:0000256" key="5">
    <source>
        <dbReference type="ARBA" id="ARBA00022741"/>
    </source>
</evidence>
<evidence type="ECO:0000256" key="9">
    <source>
        <dbReference type="SAM" id="Phobius"/>
    </source>
</evidence>
<evidence type="ECO:0000256" key="1">
    <source>
        <dbReference type="ARBA" id="ARBA00000085"/>
    </source>
</evidence>
<sequence>MVIAGQAAAIAVSWGDDYWWFGAAVGAGVCVLALLRRRQRAWTAAAGLTAAGVAVAARWVAELPQEPSPAMALGLAVLTGSAVRTLPWRQAGAIVVAGFAVLAGALAPALPFVPAVVMVAAFVWAAGVAAGLSLRVADGRRRATAARVRQDERLELARELHDVVAHHISAIVLGTQAARLVVRRQPERGDEALAEIEAAGSDALASMRQVVGLLRDDRDGASAAGTLAELVERFAERGPRVDLRVTGDESRWPPEVASTVYRITREALTNVRRHAPRADTVTVRVDEAAAAIVAEISDDGPARARRSPGGYGLVGMRERVEALGGSLMAGPGDGRGWRVRATVPVRERAVR</sequence>
<dbReference type="GO" id="GO:0005524">
    <property type="term" value="F:ATP binding"/>
    <property type="evidence" value="ECO:0007669"/>
    <property type="project" value="UniProtKB-KW"/>
</dbReference>
<dbReference type="KEGG" id="sna:Snas_0608"/>
<organism evidence="11 12">
    <name type="scientific">Stackebrandtia nassauensis (strain DSM 44728 / CIP 108903 / NRRL B-16338 / NBRC 102104 / LLR-40K-21)</name>
    <dbReference type="NCBI Taxonomy" id="446470"/>
    <lineage>
        <taxon>Bacteria</taxon>
        <taxon>Bacillati</taxon>
        <taxon>Actinomycetota</taxon>
        <taxon>Actinomycetes</taxon>
        <taxon>Glycomycetales</taxon>
        <taxon>Glycomycetaceae</taxon>
        <taxon>Stackebrandtia</taxon>
    </lineage>
</organism>
<keyword evidence="5" id="KW-0547">Nucleotide-binding</keyword>
<evidence type="ECO:0000256" key="6">
    <source>
        <dbReference type="ARBA" id="ARBA00022777"/>
    </source>
</evidence>
<dbReference type="GO" id="GO:0016020">
    <property type="term" value="C:membrane"/>
    <property type="evidence" value="ECO:0007669"/>
    <property type="project" value="InterPro"/>
</dbReference>
<dbReference type="InterPro" id="IPR036890">
    <property type="entry name" value="HATPase_C_sf"/>
</dbReference>
<keyword evidence="4" id="KW-0808">Transferase</keyword>
<dbReference type="PANTHER" id="PTHR24421:SF10">
    <property type="entry name" value="NITRATE_NITRITE SENSOR PROTEIN NARQ"/>
    <property type="match status" value="1"/>
</dbReference>
<protein>
    <recommendedName>
        <fullName evidence="2">histidine kinase</fullName>
        <ecNumber evidence="2">2.7.13.3</ecNumber>
    </recommendedName>
</protein>
<dbReference type="EC" id="2.7.13.3" evidence="2"/>
<dbReference type="InterPro" id="IPR011712">
    <property type="entry name" value="Sig_transdc_His_kin_sub3_dim/P"/>
</dbReference>
<dbReference type="PANTHER" id="PTHR24421">
    <property type="entry name" value="NITRATE/NITRITE SENSOR PROTEIN NARX-RELATED"/>
    <property type="match status" value="1"/>
</dbReference>
<dbReference type="InterPro" id="IPR050482">
    <property type="entry name" value="Sensor_HK_TwoCompSys"/>
</dbReference>
<dbReference type="Gene3D" id="1.20.5.1930">
    <property type="match status" value="1"/>
</dbReference>
<evidence type="ECO:0000256" key="8">
    <source>
        <dbReference type="ARBA" id="ARBA00023012"/>
    </source>
</evidence>
<dbReference type="Proteomes" id="UP000000844">
    <property type="component" value="Chromosome"/>
</dbReference>
<keyword evidence="8" id="KW-0902">Two-component regulatory system</keyword>
<gene>
    <name evidence="11" type="ordered locus">Snas_0608</name>
</gene>
<dbReference type="EMBL" id="CP001778">
    <property type="protein sequence ID" value="ADD40322.1"/>
    <property type="molecule type" value="Genomic_DNA"/>
</dbReference>
<keyword evidence="6 11" id="KW-0418">Kinase</keyword>
<evidence type="ECO:0000313" key="11">
    <source>
        <dbReference type="EMBL" id="ADD40322.1"/>
    </source>
</evidence>
<dbReference type="InterPro" id="IPR003594">
    <property type="entry name" value="HATPase_dom"/>
</dbReference>
<evidence type="ECO:0000313" key="12">
    <source>
        <dbReference type="Proteomes" id="UP000000844"/>
    </source>
</evidence>
<evidence type="ECO:0000256" key="3">
    <source>
        <dbReference type="ARBA" id="ARBA00022553"/>
    </source>
</evidence>
<keyword evidence="9" id="KW-0472">Membrane</keyword>
<evidence type="ECO:0000256" key="2">
    <source>
        <dbReference type="ARBA" id="ARBA00012438"/>
    </source>
</evidence>
<evidence type="ECO:0000256" key="4">
    <source>
        <dbReference type="ARBA" id="ARBA00022679"/>
    </source>
</evidence>
<dbReference type="GO" id="GO:0000155">
    <property type="term" value="F:phosphorelay sensor kinase activity"/>
    <property type="evidence" value="ECO:0007669"/>
    <property type="project" value="InterPro"/>
</dbReference>
<dbReference type="CDD" id="cd16917">
    <property type="entry name" value="HATPase_UhpB-NarQ-NarX-like"/>
    <property type="match status" value="1"/>
</dbReference>
<dbReference type="STRING" id="446470.Snas_0608"/>
<dbReference type="AlphaFoldDB" id="D3Q6S3"/>
<evidence type="ECO:0000259" key="10">
    <source>
        <dbReference type="SMART" id="SM00387"/>
    </source>
</evidence>
<keyword evidence="9" id="KW-1133">Transmembrane helix</keyword>
<dbReference type="GO" id="GO:0046983">
    <property type="term" value="F:protein dimerization activity"/>
    <property type="evidence" value="ECO:0007669"/>
    <property type="project" value="InterPro"/>
</dbReference>
<dbReference type="SUPFAM" id="SSF55874">
    <property type="entry name" value="ATPase domain of HSP90 chaperone/DNA topoisomerase II/histidine kinase"/>
    <property type="match status" value="1"/>
</dbReference>
<keyword evidence="3" id="KW-0597">Phosphoprotein</keyword>
<dbReference type="Pfam" id="PF07730">
    <property type="entry name" value="HisKA_3"/>
    <property type="match status" value="1"/>
</dbReference>
<name>D3Q6S3_STANL</name>
<proteinExistence type="predicted"/>
<keyword evidence="12" id="KW-1185">Reference proteome</keyword>
<reference evidence="11 12" key="1">
    <citation type="journal article" date="2009" name="Stand. Genomic Sci.">
        <title>Complete genome sequence of Stackebrandtia nassauensis type strain (LLR-40K-21).</title>
        <authorList>
            <person name="Munk C."/>
            <person name="Lapidus A."/>
            <person name="Copeland A."/>
            <person name="Jando M."/>
            <person name="Mayilraj S."/>
            <person name="Glavina Del Rio T."/>
            <person name="Nolan M."/>
            <person name="Chen F."/>
            <person name="Lucas S."/>
            <person name="Tice H."/>
            <person name="Cheng J.F."/>
            <person name="Han C."/>
            <person name="Detter J.C."/>
            <person name="Bruce D."/>
            <person name="Goodwin L."/>
            <person name="Chain P."/>
            <person name="Pitluck S."/>
            <person name="Goker M."/>
            <person name="Ovchinikova G."/>
            <person name="Pati A."/>
            <person name="Ivanova N."/>
            <person name="Mavromatis K."/>
            <person name="Chen A."/>
            <person name="Palaniappan K."/>
            <person name="Land M."/>
            <person name="Hauser L."/>
            <person name="Chang Y.J."/>
            <person name="Jeffries C.D."/>
            <person name="Bristow J."/>
            <person name="Eisen J.A."/>
            <person name="Markowitz V."/>
            <person name="Hugenholtz P."/>
            <person name="Kyrpides N.C."/>
            <person name="Klenk H.P."/>
        </authorList>
    </citation>
    <scope>NUCLEOTIDE SEQUENCE [LARGE SCALE GENOMIC DNA]</scope>
    <source>
        <strain evidence="12">DSM 44728 / CIP 108903 / NRRL B-16338 / NBRC 102104 / LLR-40K-21</strain>
    </source>
</reference>
<feature type="domain" description="Histidine kinase/HSP90-like ATPase" evidence="10">
    <location>
        <begin position="255"/>
        <end position="347"/>
    </location>
</feature>